<gene>
    <name evidence="2" type="ORF">ACD_80C00118G0001</name>
</gene>
<dbReference type="PANTHER" id="PTHR34293">
    <property type="entry name" value="HTH-TYPE TRANSCRIPTIONAL REGULATOR TRMBL2"/>
    <property type="match status" value="1"/>
</dbReference>
<dbReference type="InterPro" id="IPR036390">
    <property type="entry name" value="WH_DNA-bd_sf"/>
</dbReference>
<evidence type="ECO:0000259" key="1">
    <source>
        <dbReference type="Pfam" id="PF01978"/>
    </source>
</evidence>
<dbReference type="InterPro" id="IPR002831">
    <property type="entry name" value="Tscrpt_reg_TrmB_N"/>
</dbReference>
<dbReference type="SUPFAM" id="SSF46785">
    <property type="entry name" value="Winged helix' DNA-binding domain"/>
    <property type="match status" value="1"/>
</dbReference>
<accession>K1XIT5</accession>
<protein>
    <recommendedName>
        <fullName evidence="1">Transcription regulator TrmB N-terminal domain-containing protein</fullName>
    </recommendedName>
</protein>
<comment type="caution">
    <text evidence="2">The sequence shown here is derived from an EMBL/GenBank/DDBJ whole genome shotgun (WGS) entry which is preliminary data.</text>
</comment>
<evidence type="ECO:0000313" key="2">
    <source>
        <dbReference type="EMBL" id="EKD25092.1"/>
    </source>
</evidence>
<sequence>MDANLLTTLQNYGLSDKEARVYLTVLELGTSIASTIARRAELNRVTTYTLLEDLKRDGIVNETTKEGVKYYSVISPDILLKQLEQKYESFKEKVPELLAMAEKFGSKPKVQFFEGLEGMKKMYSDLLTSTTEPIYAFLGLEITNKKLLEYLYNDFLPQRIKLGIKAKVIVHASTKNKEYKTIDKKSLKETRIITVADFNIHNEINIYGWNKVAIAMFGDAEMSAIIIHSKSVHDSLLSIFNFIWKK</sequence>
<dbReference type="EMBL" id="AMFJ01036125">
    <property type="protein sequence ID" value="EKD25092.1"/>
    <property type="molecule type" value="Genomic_DNA"/>
</dbReference>
<dbReference type="AlphaFoldDB" id="K1XIT5"/>
<reference evidence="2" key="1">
    <citation type="journal article" date="2012" name="Science">
        <title>Fermentation, hydrogen, and sulfur metabolism in multiple uncultivated bacterial phyla.</title>
        <authorList>
            <person name="Wrighton K.C."/>
            <person name="Thomas B.C."/>
            <person name="Sharon I."/>
            <person name="Miller C.S."/>
            <person name="Castelle C.J."/>
            <person name="VerBerkmoes N.C."/>
            <person name="Wilkins M.J."/>
            <person name="Hettich R.L."/>
            <person name="Lipton M.S."/>
            <person name="Williams K.H."/>
            <person name="Long P.E."/>
            <person name="Banfield J.F."/>
        </authorList>
    </citation>
    <scope>NUCLEOTIDE SEQUENCE [LARGE SCALE GENOMIC DNA]</scope>
</reference>
<dbReference type="InterPro" id="IPR051797">
    <property type="entry name" value="TrmB-like"/>
</dbReference>
<dbReference type="Gene3D" id="1.10.10.10">
    <property type="entry name" value="Winged helix-like DNA-binding domain superfamily/Winged helix DNA-binding domain"/>
    <property type="match status" value="1"/>
</dbReference>
<dbReference type="PANTHER" id="PTHR34293:SF1">
    <property type="entry name" value="HTH-TYPE TRANSCRIPTIONAL REGULATOR TRMBL2"/>
    <property type="match status" value="1"/>
</dbReference>
<name>K1XIT5_9BACT</name>
<dbReference type="InterPro" id="IPR036388">
    <property type="entry name" value="WH-like_DNA-bd_sf"/>
</dbReference>
<dbReference type="Pfam" id="PF01978">
    <property type="entry name" value="TrmB"/>
    <property type="match status" value="1"/>
</dbReference>
<organism evidence="2">
    <name type="scientific">uncultured bacterium</name>
    <name type="common">gcode 4</name>
    <dbReference type="NCBI Taxonomy" id="1234023"/>
    <lineage>
        <taxon>Bacteria</taxon>
        <taxon>environmental samples</taxon>
    </lineage>
</organism>
<feature type="domain" description="Transcription regulator TrmB N-terminal" evidence="1">
    <location>
        <begin position="9"/>
        <end position="76"/>
    </location>
</feature>
<proteinExistence type="predicted"/>